<name>A0ABT7MBZ7_9PSEU</name>
<evidence type="ECO:0000256" key="1">
    <source>
        <dbReference type="SAM" id="Phobius"/>
    </source>
</evidence>
<evidence type="ECO:0008006" key="4">
    <source>
        <dbReference type="Google" id="ProtNLM"/>
    </source>
</evidence>
<organism evidence="2 3">
    <name type="scientific">Actinomycetospora termitidis</name>
    <dbReference type="NCBI Taxonomy" id="3053470"/>
    <lineage>
        <taxon>Bacteria</taxon>
        <taxon>Bacillati</taxon>
        <taxon>Actinomycetota</taxon>
        <taxon>Actinomycetes</taxon>
        <taxon>Pseudonocardiales</taxon>
        <taxon>Pseudonocardiaceae</taxon>
        <taxon>Actinomycetospora</taxon>
    </lineage>
</organism>
<keyword evidence="3" id="KW-1185">Reference proteome</keyword>
<keyword evidence="1" id="KW-0472">Membrane</keyword>
<comment type="caution">
    <text evidence="2">The sequence shown here is derived from an EMBL/GenBank/DDBJ whole genome shotgun (WGS) entry which is preliminary data.</text>
</comment>
<protein>
    <recommendedName>
        <fullName evidence="4">Mce-associated membrane protein</fullName>
    </recommendedName>
</protein>
<accession>A0ABT7MBZ7</accession>
<dbReference type="EMBL" id="JASVWF010000004">
    <property type="protein sequence ID" value="MDL5158195.1"/>
    <property type="molecule type" value="Genomic_DNA"/>
</dbReference>
<sequence length="147" mass="14805">MTPARRRPAGPVAVLLAVGGVLLVAAVVLGVLDARASARTADRQDAMAAARAHLADLGAAGTDPAARDRALGGATGTWRDRVAATPAGRPTTTVVRSAGLESLEGDDARVLAVGLVAGGTVPRPFRAAVALVRADDRWLVADVSEVA</sequence>
<evidence type="ECO:0000313" key="2">
    <source>
        <dbReference type="EMBL" id="MDL5158195.1"/>
    </source>
</evidence>
<keyword evidence="1" id="KW-0812">Transmembrane</keyword>
<evidence type="ECO:0000313" key="3">
    <source>
        <dbReference type="Proteomes" id="UP001231924"/>
    </source>
</evidence>
<proteinExistence type="predicted"/>
<gene>
    <name evidence="2" type="ORF">QRT03_19675</name>
</gene>
<reference evidence="2 3" key="1">
    <citation type="submission" date="2023-06" db="EMBL/GenBank/DDBJ databases">
        <title>Actinomycetospora Odt1-22.</title>
        <authorList>
            <person name="Supong K."/>
        </authorList>
    </citation>
    <scope>NUCLEOTIDE SEQUENCE [LARGE SCALE GENOMIC DNA]</scope>
    <source>
        <strain evidence="2 3">Odt1-22</strain>
    </source>
</reference>
<feature type="transmembrane region" description="Helical" evidence="1">
    <location>
        <begin position="12"/>
        <end position="32"/>
    </location>
</feature>
<dbReference type="Proteomes" id="UP001231924">
    <property type="component" value="Unassembled WGS sequence"/>
</dbReference>
<dbReference type="RefSeq" id="WP_286054713.1">
    <property type="nucleotide sequence ID" value="NZ_JASVWF010000004.1"/>
</dbReference>
<keyword evidence="1" id="KW-1133">Transmembrane helix</keyword>